<evidence type="ECO:0000256" key="15">
    <source>
        <dbReference type="HAMAP-Rule" id="MF_00741"/>
    </source>
</evidence>
<evidence type="ECO:0000256" key="12">
    <source>
        <dbReference type="ARBA" id="ARBA00032931"/>
    </source>
</evidence>
<evidence type="ECO:0000256" key="2">
    <source>
        <dbReference type="ARBA" id="ARBA00004686"/>
    </source>
</evidence>
<evidence type="ECO:0000256" key="5">
    <source>
        <dbReference type="ARBA" id="ARBA00020367"/>
    </source>
</evidence>
<feature type="domain" description="PurM-like N-terminal" evidence="16">
    <location>
        <begin position="54"/>
        <end position="159"/>
    </location>
</feature>
<keyword evidence="8 15" id="KW-0547">Nucleotide-binding</keyword>
<reference evidence="18 19" key="1">
    <citation type="journal article" date="2021" name="bioRxiv">
        <title>Unique metabolic strategies in Hadean analogues reveal hints for primordial physiology.</title>
        <authorList>
            <person name="Nobu M.K."/>
            <person name="Nakai R."/>
            <person name="Tamazawa S."/>
            <person name="Mori H."/>
            <person name="Toyoda A."/>
            <person name="Ijiri A."/>
            <person name="Suzuki S."/>
            <person name="Kurokawa K."/>
            <person name="Kamagata Y."/>
            <person name="Tamaki H."/>
        </authorList>
    </citation>
    <scope>NUCLEOTIDE SEQUENCE [LARGE SCALE GENOMIC DNA]</scope>
    <source>
        <strain evidence="18">BS525</strain>
    </source>
</reference>
<dbReference type="SUPFAM" id="SSF56042">
    <property type="entry name" value="PurM C-terminal domain-like"/>
    <property type="match status" value="1"/>
</dbReference>
<dbReference type="InterPro" id="IPR004733">
    <property type="entry name" value="PurM_cligase"/>
</dbReference>
<evidence type="ECO:0000256" key="3">
    <source>
        <dbReference type="ARBA" id="ARBA00010280"/>
    </source>
</evidence>
<dbReference type="Pfam" id="PF00586">
    <property type="entry name" value="AIRS"/>
    <property type="match status" value="1"/>
</dbReference>
<evidence type="ECO:0000256" key="1">
    <source>
        <dbReference type="ARBA" id="ARBA00004496"/>
    </source>
</evidence>
<dbReference type="GO" id="GO:0005829">
    <property type="term" value="C:cytosol"/>
    <property type="evidence" value="ECO:0007669"/>
    <property type="project" value="TreeGrafter"/>
</dbReference>
<evidence type="ECO:0000256" key="11">
    <source>
        <dbReference type="ARBA" id="ARBA00031908"/>
    </source>
</evidence>
<keyword evidence="6 15" id="KW-0963">Cytoplasm</keyword>
<comment type="pathway">
    <text evidence="2 15">Purine metabolism; IMP biosynthesis via de novo pathway; 5-amino-1-(5-phospho-D-ribosyl)imidazole from N(2)-formyl-N(1)-(5-phospho-D-ribosyl)glycinamide: step 2/2.</text>
</comment>
<dbReference type="Gene3D" id="3.30.1330.10">
    <property type="entry name" value="PurM-like, N-terminal domain"/>
    <property type="match status" value="1"/>
</dbReference>
<dbReference type="GO" id="GO:0006189">
    <property type="term" value="P:'de novo' IMP biosynthetic process"/>
    <property type="evidence" value="ECO:0007669"/>
    <property type="project" value="UniProtKB-UniRule"/>
</dbReference>
<gene>
    <name evidence="15 18" type="primary">purM</name>
    <name evidence="18" type="ORF">DDT42_00929</name>
</gene>
<dbReference type="Pfam" id="PF02769">
    <property type="entry name" value="AIRS_C"/>
    <property type="match status" value="1"/>
</dbReference>
<organism evidence="18 19">
    <name type="scientific">Psychracetigena formicireducens</name>
    <dbReference type="NCBI Taxonomy" id="2986056"/>
    <lineage>
        <taxon>Bacteria</taxon>
        <taxon>Bacillati</taxon>
        <taxon>Candidatus Lithacetigenota</taxon>
        <taxon>Candidatus Psychracetigena</taxon>
    </lineage>
</organism>
<dbReference type="EC" id="6.3.3.1" evidence="4 15"/>
<evidence type="ECO:0000256" key="4">
    <source>
        <dbReference type="ARBA" id="ARBA00013047"/>
    </source>
</evidence>
<dbReference type="PANTHER" id="PTHR10520">
    <property type="entry name" value="TRIFUNCTIONAL PURINE BIOSYNTHETIC PROTEIN ADENOSINE-3-RELATED"/>
    <property type="match status" value="1"/>
</dbReference>
<comment type="subcellular location">
    <subcellularLocation>
        <location evidence="1 15">Cytoplasm</location>
    </subcellularLocation>
</comment>
<dbReference type="InterPro" id="IPR010918">
    <property type="entry name" value="PurM-like_C_dom"/>
</dbReference>
<dbReference type="AlphaFoldDB" id="A0A9E2F144"/>
<dbReference type="GO" id="GO:0004641">
    <property type="term" value="F:phosphoribosylformylglycinamidine cyclo-ligase activity"/>
    <property type="evidence" value="ECO:0007669"/>
    <property type="project" value="UniProtKB-UniRule"/>
</dbReference>
<dbReference type="InterPro" id="IPR036921">
    <property type="entry name" value="PurM-like_N_sf"/>
</dbReference>
<accession>A0A9E2F144</accession>
<dbReference type="InterPro" id="IPR036676">
    <property type="entry name" value="PurM-like_C_sf"/>
</dbReference>
<dbReference type="Proteomes" id="UP000811545">
    <property type="component" value="Unassembled WGS sequence"/>
</dbReference>
<sequence>MDYKLSGVDIEAGNKAVEMMKKYVRSTYRSEVLGDVGGFGSLFKLDINKYSEPVLVSGTDGVGTKLKIAFMTDKHDTVGLDLVAMCVNDILTSGAEPLFFLDYIATAKLIPEKISSIVKGIAEGCKQAGCALIGGETAEMPGFYNQDEYDLAGFAVGVVNKNNIIDGRNIKEGDMLLGLGSSGLHSNGYSLVRKIFFDRHNFTVDKTISRLGKTLGEELLTPTKIYVKSILTLRDKLEIKGMAHITGGGLLENLPRCLPEGVGAKIDSQTWQPQEIFTLLQELGEVSREEMYRVFNMGIGFVVVVSPKDSEKAVEILHEIREKVFVLGRVISGKGVDIK</sequence>
<evidence type="ECO:0000256" key="10">
    <source>
        <dbReference type="ARBA" id="ARBA00022840"/>
    </source>
</evidence>
<evidence type="ECO:0000256" key="13">
    <source>
        <dbReference type="ARBA" id="ARBA00033093"/>
    </source>
</evidence>
<dbReference type="FunFam" id="3.30.1330.10:FF:000001">
    <property type="entry name" value="Phosphoribosylformylglycinamidine cyclo-ligase"/>
    <property type="match status" value="1"/>
</dbReference>
<keyword evidence="7 15" id="KW-0436">Ligase</keyword>
<dbReference type="GO" id="GO:0005524">
    <property type="term" value="F:ATP binding"/>
    <property type="evidence" value="ECO:0007669"/>
    <property type="project" value="UniProtKB-KW"/>
</dbReference>
<keyword evidence="10 15" id="KW-0067">ATP-binding</keyword>
<comment type="caution">
    <text evidence="18">The sequence shown here is derived from an EMBL/GenBank/DDBJ whole genome shotgun (WGS) entry which is preliminary data.</text>
</comment>
<protein>
    <recommendedName>
        <fullName evidence="5 15">Phosphoribosylformylglycinamidine cyclo-ligase</fullName>
        <ecNumber evidence="4 15">6.3.3.1</ecNumber>
    </recommendedName>
    <alternativeName>
        <fullName evidence="12 15">AIR synthase</fullName>
    </alternativeName>
    <alternativeName>
        <fullName evidence="13 15">AIRS</fullName>
    </alternativeName>
    <alternativeName>
        <fullName evidence="11 15">Phosphoribosyl-aminoimidazole synthetase</fullName>
    </alternativeName>
</protein>
<dbReference type="NCBIfam" id="TIGR00878">
    <property type="entry name" value="purM"/>
    <property type="match status" value="1"/>
</dbReference>
<feature type="domain" description="PurM-like C-terminal" evidence="17">
    <location>
        <begin position="171"/>
        <end position="337"/>
    </location>
</feature>
<dbReference type="HAMAP" id="MF_00741">
    <property type="entry name" value="AIRS"/>
    <property type="match status" value="1"/>
</dbReference>
<dbReference type="EMBL" id="QLTW01000044">
    <property type="protein sequence ID" value="MBT9145064.1"/>
    <property type="molecule type" value="Genomic_DNA"/>
</dbReference>
<dbReference type="FunFam" id="3.90.650.10:FF:000011">
    <property type="entry name" value="Phosphoribosylformylglycinamidine cyclo-ligase"/>
    <property type="match status" value="1"/>
</dbReference>
<comment type="similarity">
    <text evidence="3 15">Belongs to the AIR synthase family.</text>
</comment>
<dbReference type="Gene3D" id="3.90.650.10">
    <property type="entry name" value="PurM-like C-terminal domain"/>
    <property type="match status" value="1"/>
</dbReference>
<evidence type="ECO:0000313" key="19">
    <source>
        <dbReference type="Proteomes" id="UP000811545"/>
    </source>
</evidence>
<proteinExistence type="inferred from homology"/>
<dbReference type="GO" id="GO:0004637">
    <property type="term" value="F:phosphoribosylamine-glycine ligase activity"/>
    <property type="evidence" value="ECO:0007669"/>
    <property type="project" value="TreeGrafter"/>
</dbReference>
<evidence type="ECO:0000259" key="17">
    <source>
        <dbReference type="Pfam" id="PF02769"/>
    </source>
</evidence>
<dbReference type="GO" id="GO:0046084">
    <property type="term" value="P:adenine biosynthetic process"/>
    <property type="evidence" value="ECO:0007669"/>
    <property type="project" value="TreeGrafter"/>
</dbReference>
<comment type="catalytic activity">
    <reaction evidence="14 15">
        <text>2-formamido-N(1)-(5-O-phospho-beta-D-ribosyl)acetamidine + ATP = 5-amino-1-(5-phospho-beta-D-ribosyl)imidazole + ADP + phosphate + H(+)</text>
        <dbReference type="Rhea" id="RHEA:23032"/>
        <dbReference type="ChEBI" id="CHEBI:15378"/>
        <dbReference type="ChEBI" id="CHEBI:30616"/>
        <dbReference type="ChEBI" id="CHEBI:43474"/>
        <dbReference type="ChEBI" id="CHEBI:137981"/>
        <dbReference type="ChEBI" id="CHEBI:147287"/>
        <dbReference type="ChEBI" id="CHEBI:456216"/>
        <dbReference type="EC" id="6.3.3.1"/>
    </reaction>
</comment>
<keyword evidence="9 15" id="KW-0658">Purine biosynthesis</keyword>
<evidence type="ECO:0000256" key="6">
    <source>
        <dbReference type="ARBA" id="ARBA00022490"/>
    </source>
</evidence>
<name>A0A9E2F144_PSYF1</name>
<dbReference type="SUPFAM" id="SSF55326">
    <property type="entry name" value="PurM N-terminal domain-like"/>
    <property type="match status" value="1"/>
</dbReference>
<evidence type="ECO:0000256" key="14">
    <source>
        <dbReference type="ARBA" id="ARBA00049057"/>
    </source>
</evidence>
<dbReference type="InterPro" id="IPR016188">
    <property type="entry name" value="PurM-like_N"/>
</dbReference>
<evidence type="ECO:0000256" key="7">
    <source>
        <dbReference type="ARBA" id="ARBA00022598"/>
    </source>
</evidence>
<dbReference type="PANTHER" id="PTHR10520:SF12">
    <property type="entry name" value="TRIFUNCTIONAL PURINE BIOSYNTHETIC PROTEIN ADENOSINE-3"/>
    <property type="match status" value="1"/>
</dbReference>
<dbReference type="CDD" id="cd02196">
    <property type="entry name" value="PurM"/>
    <property type="match status" value="1"/>
</dbReference>
<evidence type="ECO:0000259" key="16">
    <source>
        <dbReference type="Pfam" id="PF00586"/>
    </source>
</evidence>
<evidence type="ECO:0000256" key="9">
    <source>
        <dbReference type="ARBA" id="ARBA00022755"/>
    </source>
</evidence>
<evidence type="ECO:0000313" key="18">
    <source>
        <dbReference type="EMBL" id="MBT9145064.1"/>
    </source>
</evidence>
<evidence type="ECO:0000256" key="8">
    <source>
        <dbReference type="ARBA" id="ARBA00022741"/>
    </source>
</evidence>